<comment type="caution">
    <text evidence="6">The sequence shown here is derived from an EMBL/GenBank/DDBJ whole genome shotgun (WGS) entry which is preliminary data.</text>
</comment>
<proteinExistence type="inferred from homology"/>
<accession>A0ABT2VW47</accession>
<evidence type="ECO:0000256" key="2">
    <source>
        <dbReference type="ARBA" id="ARBA00022670"/>
    </source>
</evidence>
<dbReference type="InterPro" id="IPR001940">
    <property type="entry name" value="Peptidase_S1C"/>
</dbReference>
<evidence type="ECO:0000256" key="3">
    <source>
        <dbReference type="ARBA" id="ARBA00022801"/>
    </source>
</evidence>
<feature type="domain" description="PDZ" evidence="5">
    <location>
        <begin position="299"/>
        <end position="389"/>
    </location>
</feature>
<dbReference type="Gene3D" id="2.30.42.10">
    <property type="match status" value="2"/>
</dbReference>
<keyword evidence="7" id="KW-1185">Reference proteome</keyword>
<dbReference type="InterPro" id="IPR036034">
    <property type="entry name" value="PDZ_sf"/>
</dbReference>
<dbReference type="SUPFAM" id="SSF50156">
    <property type="entry name" value="PDZ domain-like"/>
    <property type="match status" value="2"/>
</dbReference>
<protein>
    <submittedName>
        <fullName evidence="6">Trypsin-like peptidase domain-containing protein</fullName>
    </submittedName>
</protein>
<reference evidence="7" key="1">
    <citation type="submission" date="2023-07" db="EMBL/GenBank/DDBJ databases">
        <title>Chryseobacterium sp. GMJ5 Genome sequencing and assembly.</title>
        <authorList>
            <person name="Jung Y."/>
        </authorList>
    </citation>
    <scope>NUCLEOTIDE SEQUENCE [LARGE SCALE GENOMIC DNA]</scope>
    <source>
        <strain evidence="7">GMJ5</strain>
    </source>
</reference>
<evidence type="ECO:0000256" key="4">
    <source>
        <dbReference type="SAM" id="MobiDB-lite"/>
    </source>
</evidence>
<dbReference type="Pfam" id="PF13365">
    <property type="entry name" value="Trypsin_2"/>
    <property type="match status" value="1"/>
</dbReference>
<comment type="similarity">
    <text evidence="1">Belongs to the peptidase S1C family.</text>
</comment>
<organism evidence="6 7">
    <name type="scientific">Chryseobacterium gilvum</name>
    <dbReference type="NCBI Taxonomy" id="2976534"/>
    <lineage>
        <taxon>Bacteria</taxon>
        <taxon>Pseudomonadati</taxon>
        <taxon>Bacteroidota</taxon>
        <taxon>Flavobacteriia</taxon>
        <taxon>Flavobacteriales</taxon>
        <taxon>Weeksellaceae</taxon>
        <taxon>Chryseobacterium group</taxon>
        <taxon>Chryseobacterium</taxon>
    </lineage>
</organism>
<keyword evidence="2" id="KW-0645">Protease</keyword>
<dbReference type="PROSITE" id="PS50106">
    <property type="entry name" value="PDZ"/>
    <property type="match status" value="1"/>
</dbReference>
<dbReference type="PRINTS" id="PR00834">
    <property type="entry name" value="PROTEASES2C"/>
</dbReference>
<keyword evidence="3" id="KW-0378">Hydrolase</keyword>
<dbReference type="Gene3D" id="2.40.10.120">
    <property type="match status" value="1"/>
</dbReference>
<dbReference type="SMART" id="SM00228">
    <property type="entry name" value="PDZ"/>
    <property type="match status" value="2"/>
</dbReference>
<dbReference type="InterPro" id="IPR009003">
    <property type="entry name" value="Peptidase_S1_PA"/>
</dbReference>
<evidence type="ECO:0000259" key="5">
    <source>
        <dbReference type="PROSITE" id="PS50106"/>
    </source>
</evidence>
<dbReference type="RefSeq" id="WP_262990106.1">
    <property type="nucleotide sequence ID" value="NZ_JAOTEN010000002.1"/>
</dbReference>
<dbReference type="PANTHER" id="PTHR22939:SF129">
    <property type="entry name" value="SERINE PROTEASE HTRA2, MITOCHONDRIAL"/>
    <property type="match status" value="1"/>
</dbReference>
<evidence type="ECO:0000313" key="7">
    <source>
        <dbReference type="Proteomes" id="UP001208114"/>
    </source>
</evidence>
<dbReference type="Proteomes" id="UP001208114">
    <property type="component" value="Unassembled WGS sequence"/>
</dbReference>
<gene>
    <name evidence="6" type="ORF">N0B16_07180</name>
</gene>
<feature type="region of interest" description="Disordered" evidence="4">
    <location>
        <begin position="97"/>
        <end position="117"/>
    </location>
</feature>
<name>A0ABT2VW47_9FLAO</name>
<feature type="compositionally biased region" description="Polar residues" evidence="4">
    <location>
        <begin position="101"/>
        <end position="112"/>
    </location>
</feature>
<evidence type="ECO:0000313" key="6">
    <source>
        <dbReference type="EMBL" id="MCU7614217.1"/>
    </source>
</evidence>
<sequence length="506" mass="53626">MKSTLKKLLPFAVVGVISGATTVGVQQYFGHTSNNEDGSYFTTSKNVSFAGMNTSAVGDDFVAAAKTTVPAVVTIKNYQTKTSSRASEQDMFDFFFGDPTGRNQRQRQQQAPDNMPSGLGSGVIISPDGYIISNNHVVAGASKLEVVLSNKKSYIATLVGTDPNTDISLLKIEEKGLPYLNFANSDNLEVGQWVLAVGNPLGLNSTVTAGIISAKGRGIGILGGQGKAANPIESFIQTDAAINPGNSGGALVNVNGDLIGINSAISSTNGYYQGYGFAVPANLARKIVEDIKKFGIVQRGFLGVSSLDLSDDRQVAAYNAEKKTNLKVGSGIYVTSVTDDSGAQNAGIRTGDIITKIDNIAITDFADLSMSVGSKRPGDKVVVTYLRNGKENTSTVTLKDQKGGTSTRSKADLSVTEKIGSDFDPLSERIKTDYGLNSGVVAKNVTEGSEIAKIGIVDGYIVLEINGKPVNSQKDIERILDKYQGNVQVKFVDDYGRIYTKGFKMP</sequence>
<evidence type="ECO:0000256" key="1">
    <source>
        <dbReference type="ARBA" id="ARBA00010541"/>
    </source>
</evidence>
<dbReference type="PANTHER" id="PTHR22939">
    <property type="entry name" value="SERINE PROTEASE FAMILY S1C HTRA-RELATED"/>
    <property type="match status" value="1"/>
</dbReference>
<dbReference type="SUPFAM" id="SSF50494">
    <property type="entry name" value="Trypsin-like serine proteases"/>
    <property type="match status" value="1"/>
</dbReference>
<dbReference type="EMBL" id="JAOTEN010000002">
    <property type="protein sequence ID" value="MCU7614217.1"/>
    <property type="molecule type" value="Genomic_DNA"/>
</dbReference>
<dbReference type="Pfam" id="PF13180">
    <property type="entry name" value="PDZ_2"/>
    <property type="match status" value="1"/>
</dbReference>
<dbReference type="InterPro" id="IPR001478">
    <property type="entry name" value="PDZ"/>
</dbReference>